<evidence type="ECO:0000313" key="2">
    <source>
        <dbReference type="Proteomes" id="UP001244207"/>
    </source>
</evidence>
<accession>A0AAD8UUK0</accession>
<evidence type="ECO:0000313" key="1">
    <source>
        <dbReference type="EMBL" id="KAK1727359.1"/>
    </source>
</evidence>
<protein>
    <submittedName>
        <fullName evidence="1">Uncharacterized protein</fullName>
    </submittedName>
</protein>
<sequence length="127" mass="14555">MCNLELRPHNANIETEKMGDTSHRLDMDSQGQPGIGHLSCNRLLACPLWTRELEGILVQAFLPHEALSQRGPAHLERGNGREEYSQRHHAIFLCLRLGFSFSFPFNAVHLRMSLPQRIWSPKESRRG</sequence>
<reference evidence="1" key="1">
    <citation type="submission" date="2021-12" db="EMBL/GenBank/DDBJ databases">
        <title>Comparative genomics, transcriptomics and evolutionary studies reveal genomic signatures of adaptation to plant cell wall in hemibiotrophic fungi.</title>
        <authorList>
            <consortium name="DOE Joint Genome Institute"/>
            <person name="Baroncelli R."/>
            <person name="Diaz J.F."/>
            <person name="Benocci T."/>
            <person name="Peng M."/>
            <person name="Battaglia E."/>
            <person name="Haridas S."/>
            <person name="Andreopoulos W."/>
            <person name="Labutti K."/>
            <person name="Pangilinan J."/>
            <person name="Floch G.L."/>
            <person name="Makela M.R."/>
            <person name="Henrissat B."/>
            <person name="Grigoriev I.V."/>
            <person name="Crouch J.A."/>
            <person name="De Vries R.P."/>
            <person name="Sukno S.A."/>
            <person name="Thon M.R."/>
        </authorList>
    </citation>
    <scope>NUCLEOTIDE SEQUENCE</scope>
    <source>
        <strain evidence="1">CBS 112980</strain>
    </source>
</reference>
<gene>
    <name evidence="1" type="ORF">BDZ83DRAFT_213395</name>
</gene>
<name>A0AAD8UUK0_GLOAC</name>
<proteinExistence type="predicted"/>
<dbReference type="RefSeq" id="XP_060367414.1">
    <property type="nucleotide sequence ID" value="XM_060501721.1"/>
</dbReference>
<dbReference type="GeneID" id="85385620"/>
<dbReference type="Proteomes" id="UP001244207">
    <property type="component" value="Unassembled WGS sequence"/>
</dbReference>
<organism evidence="1 2">
    <name type="scientific">Glomerella acutata</name>
    <name type="common">Colletotrichum acutatum</name>
    <dbReference type="NCBI Taxonomy" id="27357"/>
    <lineage>
        <taxon>Eukaryota</taxon>
        <taxon>Fungi</taxon>
        <taxon>Dikarya</taxon>
        <taxon>Ascomycota</taxon>
        <taxon>Pezizomycotina</taxon>
        <taxon>Sordariomycetes</taxon>
        <taxon>Hypocreomycetidae</taxon>
        <taxon>Glomerellales</taxon>
        <taxon>Glomerellaceae</taxon>
        <taxon>Colletotrichum</taxon>
        <taxon>Colletotrichum acutatum species complex</taxon>
    </lineage>
</organism>
<dbReference type="AlphaFoldDB" id="A0AAD8UUK0"/>
<dbReference type="EMBL" id="JAHMHS010000025">
    <property type="protein sequence ID" value="KAK1727359.1"/>
    <property type="molecule type" value="Genomic_DNA"/>
</dbReference>
<keyword evidence="2" id="KW-1185">Reference proteome</keyword>
<comment type="caution">
    <text evidence="1">The sequence shown here is derived from an EMBL/GenBank/DDBJ whole genome shotgun (WGS) entry which is preliminary data.</text>
</comment>